<dbReference type="HOGENOM" id="CLU_017962_0_0_1"/>
<evidence type="ECO:0000313" key="2">
    <source>
        <dbReference type="EMBL" id="KDQ16452.1"/>
    </source>
</evidence>
<sequence>MSHSVSPSAHTVPTTTTAINPQIEVDRTARIVSSLITNLTWVAPGGSPSLTPLLQSLINVFFSVIPMDLLAEAITTNVTLMEILPGPWFILGDVTCRKELYLVMSSSVSTTPSSMSVLTDQNWPAWSAQARAYMMMQGWWSIVKDSTSRVRPASPSPMTAEVEAAQLAWDRDDEKAMGFLIYYTRTLVYPRGCYMPKSSSTPPPTPAQASSSKGKKCVAAPVPSRGISSIPPAPSTNPKPLAAKLKKPTFAEAAKSTAATTTGVNPPKFNLSPKIALPIPGLWLAVIKHINHVLAPSYFQLKGCVWSPFSNFIATPHSPEDVDRLPRVLPRILQDMFKVPFLHLTFNLSSLVVVYNLPPSPSGQWTDPSAMASVLMTQNNITEPLPASPGRWLANPDCHKGATVLR</sequence>
<dbReference type="InParanoid" id="A0A067MX49"/>
<dbReference type="STRING" id="930990.A0A067MX49"/>
<reference evidence="3" key="1">
    <citation type="journal article" date="2014" name="Proc. Natl. Acad. Sci. U.S.A.">
        <title>Extensive sampling of basidiomycete genomes demonstrates inadequacy of the white-rot/brown-rot paradigm for wood decay fungi.</title>
        <authorList>
            <person name="Riley R."/>
            <person name="Salamov A.A."/>
            <person name="Brown D.W."/>
            <person name="Nagy L.G."/>
            <person name="Floudas D."/>
            <person name="Held B.W."/>
            <person name="Levasseur A."/>
            <person name="Lombard V."/>
            <person name="Morin E."/>
            <person name="Otillar R."/>
            <person name="Lindquist E.A."/>
            <person name="Sun H."/>
            <person name="LaButti K.M."/>
            <person name="Schmutz J."/>
            <person name="Jabbour D."/>
            <person name="Luo H."/>
            <person name="Baker S.E."/>
            <person name="Pisabarro A.G."/>
            <person name="Walton J.D."/>
            <person name="Blanchette R.A."/>
            <person name="Henrissat B."/>
            <person name="Martin F."/>
            <person name="Cullen D."/>
            <person name="Hibbett D.S."/>
            <person name="Grigoriev I.V."/>
        </authorList>
    </citation>
    <scope>NUCLEOTIDE SEQUENCE [LARGE SCALE GENOMIC DNA]</scope>
    <source>
        <strain evidence="3">FD-172 SS1</strain>
    </source>
</reference>
<dbReference type="Proteomes" id="UP000027195">
    <property type="component" value="Unassembled WGS sequence"/>
</dbReference>
<protein>
    <submittedName>
        <fullName evidence="2">Uncharacterized protein</fullName>
    </submittedName>
</protein>
<accession>A0A067MX49</accession>
<evidence type="ECO:0000313" key="3">
    <source>
        <dbReference type="Proteomes" id="UP000027195"/>
    </source>
</evidence>
<dbReference type="AlphaFoldDB" id="A0A067MX49"/>
<dbReference type="EMBL" id="KL198027">
    <property type="protein sequence ID" value="KDQ16452.1"/>
    <property type="molecule type" value="Genomic_DNA"/>
</dbReference>
<evidence type="ECO:0000256" key="1">
    <source>
        <dbReference type="SAM" id="MobiDB-lite"/>
    </source>
</evidence>
<gene>
    <name evidence="2" type="ORF">BOTBODRAFT_172987</name>
</gene>
<feature type="region of interest" description="Disordered" evidence="1">
    <location>
        <begin position="195"/>
        <end position="215"/>
    </location>
</feature>
<keyword evidence="3" id="KW-1185">Reference proteome</keyword>
<proteinExistence type="predicted"/>
<organism evidence="2 3">
    <name type="scientific">Botryobasidium botryosum (strain FD-172 SS1)</name>
    <dbReference type="NCBI Taxonomy" id="930990"/>
    <lineage>
        <taxon>Eukaryota</taxon>
        <taxon>Fungi</taxon>
        <taxon>Dikarya</taxon>
        <taxon>Basidiomycota</taxon>
        <taxon>Agaricomycotina</taxon>
        <taxon>Agaricomycetes</taxon>
        <taxon>Cantharellales</taxon>
        <taxon>Botryobasidiaceae</taxon>
        <taxon>Botryobasidium</taxon>
    </lineage>
</organism>
<name>A0A067MX49_BOTB1</name>